<dbReference type="GO" id="GO:0051959">
    <property type="term" value="F:dynein light intermediate chain binding"/>
    <property type="evidence" value="ECO:0007669"/>
    <property type="project" value="InterPro"/>
</dbReference>
<dbReference type="PANTHER" id="PTHR45703">
    <property type="entry name" value="DYNEIN HEAVY CHAIN"/>
    <property type="match status" value="1"/>
</dbReference>
<protein>
    <submittedName>
        <fullName evidence="1">Uncharacterized protein</fullName>
    </submittedName>
</protein>
<organism evidence="1 2">
    <name type="scientific">Tetrabaena socialis</name>
    <dbReference type="NCBI Taxonomy" id="47790"/>
    <lineage>
        <taxon>Eukaryota</taxon>
        <taxon>Viridiplantae</taxon>
        <taxon>Chlorophyta</taxon>
        <taxon>core chlorophytes</taxon>
        <taxon>Chlorophyceae</taxon>
        <taxon>CS clade</taxon>
        <taxon>Chlamydomonadales</taxon>
        <taxon>Tetrabaenaceae</taxon>
        <taxon>Tetrabaena</taxon>
    </lineage>
</organism>
<dbReference type="AlphaFoldDB" id="A0A2J8AF33"/>
<dbReference type="OrthoDB" id="424310at2759"/>
<gene>
    <name evidence="1" type="ORF">TSOC_002072</name>
</gene>
<name>A0A2J8AF33_9CHLO</name>
<sequence length="85" mass="9224">VALPTISQSGFHAIFSDVIRRSMNANTTMPTQLVGLLVEATLDLYRKVMAELLPSPARPHYVFSILHVAQVFQCAAKGWRGGGGL</sequence>
<dbReference type="GO" id="GO:0030286">
    <property type="term" value="C:dynein complex"/>
    <property type="evidence" value="ECO:0007669"/>
    <property type="project" value="InterPro"/>
</dbReference>
<dbReference type="GO" id="GO:0045505">
    <property type="term" value="F:dynein intermediate chain binding"/>
    <property type="evidence" value="ECO:0007669"/>
    <property type="project" value="InterPro"/>
</dbReference>
<proteinExistence type="predicted"/>
<dbReference type="Proteomes" id="UP000236333">
    <property type="component" value="Unassembled WGS sequence"/>
</dbReference>
<keyword evidence="2" id="KW-1185">Reference proteome</keyword>
<feature type="non-terminal residue" evidence="1">
    <location>
        <position position="1"/>
    </location>
</feature>
<evidence type="ECO:0000313" key="2">
    <source>
        <dbReference type="Proteomes" id="UP000236333"/>
    </source>
</evidence>
<dbReference type="Gene3D" id="1.20.920.30">
    <property type="match status" value="1"/>
</dbReference>
<comment type="caution">
    <text evidence="1">The sequence shown here is derived from an EMBL/GenBank/DDBJ whole genome shotgun (WGS) entry which is preliminary data.</text>
</comment>
<dbReference type="EMBL" id="PGGS01000037">
    <property type="protein sequence ID" value="PNH11128.1"/>
    <property type="molecule type" value="Genomic_DNA"/>
</dbReference>
<dbReference type="InterPro" id="IPR026983">
    <property type="entry name" value="DHC"/>
</dbReference>
<evidence type="ECO:0000313" key="1">
    <source>
        <dbReference type="EMBL" id="PNH11128.1"/>
    </source>
</evidence>
<dbReference type="GO" id="GO:0007018">
    <property type="term" value="P:microtubule-based movement"/>
    <property type="evidence" value="ECO:0007669"/>
    <property type="project" value="InterPro"/>
</dbReference>
<accession>A0A2J8AF33</accession>
<reference evidence="1 2" key="1">
    <citation type="journal article" date="2017" name="Mol. Biol. Evol.">
        <title>The 4-celled Tetrabaena socialis nuclear genome reveals the essential components for genetic control of cell number at the origin of multicellularity in the volvocine lineage.</title>
        <authorList>
            <person name="Featherston J."/>
            <person name="Arakaki Y."/>
            <person name="Hanschen E.R."/>
            <person name="Ferris P.J."/>
            <person name="Michod R.E."/>
            <person name="Olson B.J.S.C."/>
            <person name="Nozaki H."/>
            <person name="Durand P.M."/>
        </authorList>
    </citation>
    <scope>NUCLEOTIDE SEQUENCE [LARGE SCALE GENOMIC DNA]</scope>
    <source>
        <strain evidence="1 2">NIES-571</strain>
    </source>
</reference>